<keyword evidence="3" id="KW-1185">Reference proteome</keyword>
<comment type="caution">
    <text evidence="2">The sequence shown here is derived from an EMBL/GenBank/DDBJ whole genome shotgun (WGS) entry which is preliminary data.</text>
</comment>
<sequence>MDTSQLRLVCGQRRSALIRAQNLHAQLEDKARQIQEASAEEALEAEQRVLLLTAGRQRAQERSKALKLGVLEASHEVESLRWRVSALQRLQEAEPRGAQNEELLLLRRKRFAVEEEYRTHVMYKAEKRREDTSESLLTVQEALRAFAEGACATFAEQYQAPLMRRLAC</sequence>
<feature type="coiled-coil region" evidence="1">
    <location>
        <begin position="17"/>
        <end position="44"/>
    </location>
</feature>
<dbReference type="Proteomes" id="UP001642484">
    <property type="component" value="Unassembled WGS sequence"/>
</dbReference>
<proteinExistence type="predicted"/>
<evidence type="ECO:0000256" key="1">
    <source>
        <dbReference type="SAM" id="Coils"/>
    </source>
</evidence>
<evidence type="ECO:0000313" key="2">
    <source>
        <dbReference type="EMBL" id="CAK9029559.1"/>
    </source>
</evidence>
<keyword evidence="1" id="KW-0175">Coiled coil</keyword>
<name>A0ABP0KUC9_9DINO</name>
<gene>
    <name evidence="2" type="ORF">CCMP2556_LOCUS17528</name>
</gene>
<reference evidence="2 3" key="1">
    <citation type="submission" date="2024-02" db="EMBL/GenBank/DDBJ databases">
        <authorList>
            <person name="Chen Y."/>
            <person name="Shah S."/>
            <person name="Dougan E. K."/>
            <person name="Thang M."/>
            <person name="Chan C."/>
        </authorList>
    </citation>
    <scope>NUCLEOTIDE SEQUENCE [LARGE SCALE GENOMIC DNA]</scope>
</reference>
<evidence type="ECO:0000313" key="3">
    <source>
        <dbReference type="Proteomes" id="UP001642484"/>
    </source>
</evidence>
<organism evidence="2 3">
    <name type="scientific">Durusdinium trenchii</name>
    <dbReference type="NCBI Taxonomy" id="1381693"/>
    <lineage>
        <taxon>Eukaryota</taxon>
        <taxon>Sar</taxon>
        <taxon>Alveolata</taxon>
        <taxon>Dinophyceae</taxon>
        <taxon>Suessiales</taxon>
        <taxon>Symbiodiniaceae</taxon>
        <taxon>Durusdinium</taxon>
    </lineage>
</organism>
<dbReference type="EMBL" id="CAXAMN010009691">
    <property type="protein sequence ID" value="CAK9029559.1"/>
    <property type="molecule type" value="Genomic_DNA"/>
</dbReference>
<accession>A0ABP0KUC9</accession>
<protein>
    <submittedName>
        <fullName evidence="2">Uncharacterized protein</fullName>
    </submittedName>
</protein>